<keyword evidence="6" id="KW-0597">Phosphoprotein</keyword>
<evidence type="ECO:0000256" key="10">
    <source>
        <dbReference type="ARBA" id="ARBA00023136"/>
    </source>
</evidence>
<comment type="caution">
    <text evidence="16">The sequence shown here is derived from an EMBL/GenBank/DDBJ whole genome shotgun (WGS) entry which is preliminary data.</text>
</comment>
<evidence type="ECO:0000256" key="5">
    <source>
        <dbReference type="ARBA" id="ARBA00022490"/>
    </source>
</evidence>
<dbReference type="InterPro" id="IPR014710">
    <property type="entry name" value="RmlC-like_jellyroll"/>
</dbReference>
<evidence type="ECO:0000256" key="6">
    <source>
        <dbReference type="ARBA" id="ARBA00022553"/>
    </source>
</evidence>
<evidence type="ECO:0000256" key="3">
    <source>
        <dbReference type="ARBA" id="ARBA00005753"/>
    </source>
</evidence>
<comment type="function">
    <text evidence="12">Regulatory subunit of the cAMP-dependent protein kinases involved in cAMP signaling in cells. Type II regulatory chains mediate membrane association by binding to anchoring proteins, including the MAP2 kinase.</text>
</comment>
<protein>
    <recommendedName>
        <fullName evidence="13">cAMP-dependent protein kinase type II-alpha regulatory subunit</fullName>
    </recommendedName>
</protein>
<evidence type="ECO:0000256" key="7">
    <source>
        <dbReference type="ARBA" id="ARBA00022566"/>
    </source>
</evidence>
<accession>A0AAN9TG52</accession>
<keyword evidence="4" id="KW-1003">Cell membrane</keyword>
<keyword evidence="17" id="KW-1185">Reference proteome</keyword>
<proteinExistence type="inferred from homology"/>
<evidence type="ECO:0000256" key="1">
    <source>
        <dbReference type="ARBA" id="ARBA00004236"/>
    </source>
</evidence>
<dbReference type="PANTHER" id="PTHR11635">
    <property type="entry name" value="CAMP-DEPENDENT PROTEIN KINASE REGULATORY CHAIN"/>
    <property type="match status" value="1"/>
</dbReference>
<dbReference type="InterPro" id="IPR000595">
    <property type="entry name" value="cNMP-bd_dom"/>
</dbReference>
<dbReference type="GO" id="GO:0030552">
    <property type="term" value="F:cAMP binding"/>
    <property type="evidence" value="ECO:0007669"/>
    <property type="project" value="UniProtKB-KW"/>
</dbReference>
<evidence type="ECO:0000256" key="2">
    <source>
        <dbReference type="ARBA" id="ARBA00004496"/>
    </source>
</evidence>
<evidence type="ECO:0000256" key="12">
    <source>
        <dbReference type="ARBA" id="ARBA00037198"/>
    </source>
</evidence>
<dbReference type="Gene3D" id="1.20.5.170">
    <property type="match status" value="1"/>
</dbReference>
<dbReference type="PROSITE" id="PS50042">
    <property type="entry name" value="CNMP_BINDING_3"/>
    <property type="match status" value="1"/>
</dbReference>
<dbReference type="SUPFAM" id="SSF51206">
    <property type="entry name" value="cAMP-binding domain-like"/>
    <property type="match status" value="1"/>
</dbReference>
<evidence type="ECO:0000256" key="13">
    <source>
        <dbReference type="ARBA" id="ARBA00041039"/>
    </source>
</evidence>
<sequence>MAYSGKVNDFEAYIAELEKKLDNKDAEIRLLTNEIDKYKQILQPLTAAVLGFHSIDGAGTPPAVSVMVTAGRIKKFAISAEPLAIEGAQQLLMKTYPKSVRSRELIKDAILDNDFMKNLEITQIREIVDCMYPVEYAAGSLIIKEGDVGSIVYVMEVSSFWHRASERFASSRRIGKEE</sequence>
<dbReference type="GO" id="GO:0005886">
    <property type="term" value="C:plasma membrane"/>
    <property type="evidence" value="ECO:0007669"/>
    <property type="project" value="UniProtKB-SubCell"/>
</dbReference>
<dbReference type="GO" id="GO:0034236">
    <property type="term" value="F:protein kinase A catalytic subunit binding"/>
    <property type="evidence" value="ECO:0007669"/>
    <property type="project" value="TreeGrafter"/>
</dbReference>
<dbReference type="InterPro" id="IPR018490">
    <property type="entry name" value="cNMP-bd_dom_sf"/>
</dbReference>
<keyword evidence="9" id="KW-0547">Nucleotide-binding</keyword>
<keyword evidence="8" id="KW-0677">Repeat</keyword>
<evidence type="ECO:0000256" key="9">
    <source>
        <dbReference type="ARBA" id="ARBA00022741"/>
    </source>
</evidence>
<dbReference type="PANTHER" id="PTHR11635:SF153">
    <property type="entry name" value="CAMP-DEPENDENT PROTEIN KINASE TYPE II-ALPHA REGULATORY SUBUNIT"/>
    <property type="match status" value="1"/>
</dbReference>
<dbReference type="GO" id="GO:0004862">
    <property type="term" value="F:cAMP-dependent protein kinase inhibitor activity"/>
    <property type="evidence" value="ECO:0007669"/>
    <property type="project" value="TreeGrafter"/>
</dbReference>
<feature type="domain" description="Cyclic nucleotide-binding" evidence="15">
    <location>
        <begin position="115"/>
        <end position="156"/>
    </location>
</feature>
<evidence type="ECO:0000259" key="15">
    <source>
        <dbReference type="PROSITE" id="PS50042"/>
    </source>
</evidence>
<dbReference type="InterPro" id="IPR050503">
    <property type="entry name" value="cAMP-dep_PK_reg_su-like"/>
</dbReference>
<keyword evidence="14" id="KW-0175">Coiled coil</keyword>
<keyword evidence="5" id="KW-0963">Cytoplasm</keyword>
<reference evidence="16 17" key="1">
    <citation type="submission" date="2024-03" db="EMBL/GenBank/DDBJ databases">
        <title>Adaptation during the transition from Ophiocordyceps entomopathogen to insect associate is accompanied by gene loss and intensified selection.</title>
        <authorList>
            <person name="Ward C.M."/>
            <person name="Onetto C.A."/>
            <person name="Borneman A.R."/>
        </authorList>
    </citation>
    <scope>NUCLEOTIDE SEQUENCE [LARGE SCALE GENOMIC DNA]</scope>
    <source>
        <strain evidence="16">AWRI1</strain>
        <tissue evidence="16">Single Adult Female</tissue>
    </source>
</reference>
<dbReference type="AlphaFoldDB" id="A0AAN9TG52"/>
<comment type="similarity">
    <text evidence="3">Belongs to the cAMP-dependent kinase regulatory chain family.</text>
</comment>
<organism evidence="16 17">
    <name type="scientific">Parthenolecanium corni</name>
    <dbReference type="NCBI Taxonomy" id="536013"/>
    <lineage>
        <taxon>Eukaryota</taxon>
        <taxon>Metazoa</taxon>
        <taxon>Ecdysozoa</taxon>
        <taxon>Arthropoda</taxon>
        <taxon>Hexapoda</taxon>
        <taxon>Insecta</taxon>
        <taxon>Pterygota</taxon>
        <taxon>Neoptera</taxon>
        <taxon>Paraneoptera</taxon>
        <taxon>Hemiptera</taxon>
        <taxon>Sternorrhyncha</taxon>
        <taxon>Coccoidea</taxon>
        <taxon>Coccidae</taxon>
        <taxon>Parthenolecanium</taxon>
    </lineage>
</organism>
<evidence type="ECO:0000256" key="11">
    <source>
        <dbReference type="ARBA" id="ARBA00023149"/>
    </source>
</evidence>
<keyword evidence="10" id="KW-0472">Membrane</keyword>
<dbReference type="Gene3D" id="2.60.120.10">
    <property type="entry name" value="Jelly Rolls"/>
    <property type="match status" value="1"/>
</dbReference>
<dbReference type="GO" id="GO:0005952">
    <property type="term" value="C:cAMP-dependent protein kinase complex"/>
    <property type="evidence" value="ECO:0007669"/>
    <property type="project" value="InterPro"/>
</dbReference>
<evidence type="ECO:0000313" key="16">
    <source>
        <dbReference type="EMBL" id="KAK7571838.1"/>
    </source>
</evidence>
<keyword evidence="11" id="KW-0114">cAMP</keyword>
<gene>
    <name evidence="16" type="ORF">V9T40_014310</name>
</gene>
<comment type="subcellular location">
    <subcellularLocation>
        <location evidence="1">Cell membrane</location>
    </subcellularLocation>
    <subcellularLocation>
        <location evidence="2">Cytoplasm</location>
    </subcellularLocation>
</comment>
<name>A0AAN9TG52_9HEMI</name>
<evidence type="ECO:0000256" key="4">
    <source>
        <dbReference type="ARBA" id="ARBA00022475"/>
    </source>
</evidence>
<dbReference type="SUPFAM" id="SSF58100">
    <property type="entry name" value="Bacterial hemolysins"/>
    <property type="match status" value="1"/>
</dbReference>
<evidence type="ECO:0000256" key="8">
    <source>
        <dbReference type="ARBA" id="ARBA00022737"/>
    </source>
</evidence>
<dbReference type="EMBL" id="JBBCAQ010000038">
    <property type="protein sequence ID" value="KAK7571838.1"/>
    <property type="molecule type" value="Genomic_DNA"/>
</dbReference>
<evidence type="ECO:0000256" key="14">
    <source>
        <dbReference type="SAM" id="Coils"/>
    </source>
</evidence>
<dbReference type="GO" id="GO:0005829">
    <property type="term" value="C:cytosol"/>
    <property type="evidence" value="ECO:0007669"/>
    <property type="project" value="TreeGrafter"/>
</dbReference>
<keyword evidence="7" id="KW-0116">cAMP-binding</keyword>
<evidence type="ECO:0000313" key="17">
    <source>
        <dbReference type="Proteomes" id="UP001367676"/>
    </source>
</evidence>
<feature type="coiled-coil region" evidence="14">
    <location>
        <begin position="7"/>
        <end position="41"/>
    </location>
</feature>
<dbReference type="Proteomes" id="UP001367676">
    <property type="component" value="Unassembled WGS sequence"/>
</dbReference>